<dbReference type="Proteomes" id="UP000198211">
    <property type="component" value="Unassembled WGS sequence"/>
</dbReference>
<sequence>MAARLAIVEAALLKRNDTQVTTGQQEEAQNLSEQESKLKRRKKHTTSLSAAWYKWYTKVPSVWESADRQKKSESHHIIAFMKLFLLEGFTLVHTADYKDQVLDTGRHAEDAAQGTNARAAGSVLRALRPLHKSGALNGHITAYKLLLVIGQILGPAPADTQDILSVVRRQ</sequence>
<feature type="region of interest" description="Disordered" evidence="1">
    <location>
        <begin position="19"/>
        <end position="42"/>
    </location>
</feature>
<dbReference type="STRING" id="4795.A0A225UI11"/>
<keyword evidence="3" id="KW-1185">Reference proteome</keyword>
<organism evidence="2 3">
    <name type="scientific">Phytophthora megakarya</name>
    <dbReference type="NCBI Taxonomy" id="4795"/>
    <lineage>
        <taxon>Eukaryota</taxon>
        <taxon>Sar</taxon>
        <taxon>Stramenopiles</taxon>
        <taxon>Oomycota</taxon>
        <taxon>Peronosporomycetes</taxon>
        <taxon>Peronosporales</taxon>
        <taxon>Peronosporaceae</taxon>
        <taxon>Phytophthora</taxon>
    </lineage>
</organism>
<proteinExistence type="predicted"/>
<dbReference type="AlphaFoldDB" id="A0A225UI11"/>
<protein>
    <submittedName>
        <fullName evidence="2">Uncharacterized protein</fullName>
    </submittedName>
</protein>
<gene>
    <name evidence="2" type="ORF">PHMEG_00038124</name>
</gene>
<dbReference type="EMBL" id="NBNE01017421">
    <property type="protein sequence ID" value="OWY92744.1"/>
    <property type="molecule type" value="Genomic_DNA"/>
</dbReference>
<evidence type="ECO:0000313" key="3">
    <source>
        <dbReference type="Proteomes" id="UP000198211"/>
    </source>
</evidence>
<evidence type="ECO:0000313" key="2">
    <source>
        <dbReference type="EMBL" id="OWY92744.1"/>
    </source>
</evidence>
<evidence type="ECO:0000256" key="1">
    <source>
        <dbReference type="SAM" id="MobiDB-lite"/>
    </source>
</evidence>
<accession>A0A225UI11</accession>
<comment type="caution">
    <text evidence="2">The sequence shown here is derived from an EMBL/GenBank/DDBJ whole genome shotgun (WGS) entry which is preliminary data.</text>
</comment>
<dbReference type="OrthoDB" id="119265at2759"/>
<reference evidence="3" key="1">
    <citation type="submission" date="2017-03" db="EMBL/GenBank/DDBJ databases">
        <title>Phytopthora megakarya and P. palmivora, two closely related causual agents of cacao black pod achieved similar genome size and gene model numbers by different mechanisms.</title>
        <authorList>
            <person name="Ali S."/>
            <person name="Shao J."/>
            <person name="Larry D.J."/>
            <person name="Kronmiller B."/>
            <person name="Shen D."/>
            <person name="Strem M.D."/>
            <person name="Melnick R.L."/>
            <person name="Guiltinan M.J."/>
            <person name="Tyler B.M."/>
            <person name="Meinhardt L.W."/>
            <person name="Bailey B.A."/>
        </authorList>
    </citation>
    <scope>NUCLEOTIDE SEQUENCE [LARGE SCALE GENOMIC DNA]</scope>
    <source>
        <strain evidence="3">zdho120</strain>
    </source>
</reference>
<name>A0A225UI11_9STRA</name>
<feature type="compositionally biased region" description="Polar residues" evidence="1">
    <location>
        <begin position="19"/>
        <end position="33"/>
    </location>
</feature>